<keyword evidence="1" id="KW-0812">Transmembrane</keyword>
<keyword evidence="5" id="KW-1185">Reference proteome</keyword>
<dbReference type="AlphaFoldDB" id="A0AAV7YK80"/>
<gene>
    <name evidence="2" type="ORF">M0812_24350</name>
    <name evidence="3" type="ORF">M0813_12756</name>
</gene>
<feature type="transmembrane region" description="Helical" evidence="1">
    <location>
        <begin position="116"/>
        <end position="139"/>
    </location>
</feature>
<accession>A0AAV7YK80</accession>
<comment type="caution">
    <text evidence="2">The sequence shown here is derived from an EMBL/GenBank/DDBJ whole genome shotgun (WGS) entry which is preliminary data.</text>
</comment>
<evidence type="ECO:0000313" key="5">
    <source>
        <dbReference type="Proteomes" id="UP001150062"/>
    </source>
</evidence>
<evidence type="ECO:0000256" key="1">
    <source>
        <dbReference type="SAM" id="Phobius"/>
    </source>
</evidence>
<keyword evidence="1" id="KW-1133">Transmembrane helix</keyword>
<dbReference type="EMBL" id="JAOAOG010000026">
    <property type="protein sequence ID" value="KAJ6254198.1"/>
    <property type="molecule type" value="Genomic_DNA"/>
</dbReference>
<sequence>MIILIAFIGSFLSSYYGQDGDSLKNNYEKELGIYNGIISLFLIVLFVIISFFLFRSLAKKQLPVKKRRRRNFFLFFILFYSIIFTFRGVWDLFIALDLNSLNQKLDALYLTSPNTYFSFFFIWYFLLEGLPISIITFIFHRQISNEKKKLDFLDTNHSQHNFFYSSLQTENQDTKNLVEHSSLNSESHSHEILVSSDETDNQSFF</sequence>
<reference evidence="3" key="1">
    <citation type="submission" date="2022-08" db="EMBL/GenBank/DDBJ databases">
        <title>Novel sulfate-reducing endosymbionts in the free-living metamonad Anaeramoeba.</title>
        <authorList>
            <person name="Jerlstrom-Hultqvist J."/>
            <person name="Cepicka I."/>
            <person name="Gallot-Lavallee L."/>
            <person name="Salas-Leiva D."/>
            <person name="Curtis B.A."/>
            <person name="Zahonova K."/>
            <person name="Pipaliya S."/>
            <person name="Dacks J."/>
            <person name="Roger A.J."/>
        </authorList>
    </citation>
    <scope>NUCLEOTIDE SEQUENCE</scope>
    <source>
        <strain evidence="3">Schooner1</strain>
    </source>
</reference>
<name>A0AAV7YK80_9EUKA</name>
<evidence type="ECO:0000313" key="2">
    <source>
        <dbReference type="EMBL" id="KAJ3429011.1"/>
    </source>
</evidence>
<organism evidence="2 4">
    <name type="scientific">Anaeramoeba flamelloides</name>
    <dbReference type="NCBI Taxonomy" id="1746091"/>
    <lineage>
        <taxon>Eukaryota</taxon>
        <taxon>Metamonada</taxon>
        <taxon>Anaeramoebidae</taxon>
        <taxon>Anaeramoeba</taxon>
    </lineage>
</organism>
<proteinExistence type="predicted"/>
<dbReference type="EMBL" id="JANTQA010000057">
    <property type="protein sequence ID" value="KAJ3429011.1"/>
    <property type="molecule type" value="Genomic_DNA"/>
</dbReference>
<keyword evidence="1" id="KW-0472">Membrane</keyword>
<evidence type="ECO:0000313" key="3">
    <source>
        <dbReference type="EMBL" id="KAJ6254198.1"/>
    </source>
</evidence>
<feature type="transmembrane region" description="Helical" evidence="1">
    <location>
        <begin position="33"/>
        <end position="54"/>
    </location>
</feature>
<dbReference type="Proteomes" id="UP001150062">
    <property type="component" value="Unassembled WGS sequence"/>
</dbReference>
<feature type="transmembrane region" description="Helical" evidence="1">
    <location>
        <begin position="74"/>
        <end position="96"/>
    </location>
</feature>
<evidence type="ECO:0000313" key="4">
    <source>
        <dbReference type="Proteomes" id="UP001146793"/>
    </source>
</evidence>
<dbReference type="Proteomes" id="UP001146793">
    <property type="component" value="Unassembled WGS sequence"/>
</dbReference>
<reference evidence="2" key="2">
    <citation type="submission" date="2022-08" db="EMBL/GenBank/DDBJ databases">
        <title>Novel sulphate-reducing endosymbionts in the free-living metamonad Anaeramoeba.</title>
        <authorList>
            <person name="Jerlstrom-Hultqvist J."/>
            <person name="Cepicka I."/>
            <person name="Gallot-Lavallee L."/>
            <person name="Salas-Leiva D."/>
            <person name="Curtis B.A."/>
            <person name="Zahonova K."/>
            <person name="Pipaliya S."/>
            <person name="Dacks J."/>
            <person name="Roger A.J."/>
        </authorList>
    </citation>
    <scope>NUCLEOTIDE SEQUENCE</scope>
    <source>
        <strain evidence="2">Busselton2</strain>
    </source>
</reference>
<protein>
    <submittedName>
        <fullName evidence="2">Tobamovirus multiplication protein 1-like isoform x1</fullName>
    </submittedName>
</protein>